<evidence type="ECO:0000313" key="2">
    <source>
        <dbReference type="EMBL" id="OIJ95425.1"/>
    </source>
</evidence>
<accession>A0A1S2PPW2</accession>
<feature type="region of interest" description="Disordered" evidence="1">
    <location>
        <begin position="154"/>
        <end position="173"/>
    </location>
</feature>
<organism evidence="2 3">
    <name type="scientific">Streptomyces colonosanans</name>
    <dbReference type="NCBI Taxonomy" id="1428652"/>
    <lineage>
        <taxon>Bacteria</taxon>
        <taxon>Bacillati</taxon>
        <taxon>Actinomycetota</taxon>
        <taxon>Actinomycetes</taxon>
        <taxon>Kitasatosporales</taxon>
        <taxon>Streptomycetaceae</taxon>
        <taxon>Streptomyces</taxon>
    </lineage>
</organism>
<dbReference type="AlphaFoldDB" id="A0A1S2PPW2"/>
<proteinExistence type="predicted"/>
<keyword evidence="3" id="KW-1185">Reference proteome</keyword>
<reference evidence="2 3" key="1">
    <citation type="submission" date="2016-10" db="EMBL/GenBank/DDBJ databases">
        <title>Genome sequence of Streptomyces sp. MUSC 93.</title>
        <authorList>
            <person name="Lee L.-H."/>
            <person name="Ser H.-L."/>
            <person name="Law J.W.-F."/>
        </authorList>
    </citation>
    <scope>NUCLEOTIDE SEQUENCE [LARGE SCALE GENOMIC DNA]</scope>
    <source>
        <strain evidence="2 3">MUSC 93</strain>
    </source>
</reference>
<evidence type="ECO:0000256" key="1">
    <source>
        <dbReference type="SAM" id="MobiDB-lite"/>
    </source>
</evidence>
<name>A0A1S2PPW2_9ACTN</name>
<sequence>MPDPRHTKERLVTDILEPAVVPVLDDASPLARLFAMVGDAYTEAEQRDDAEVAAAHHVYNAYGATLGLVLGGEDWAGQISVKDNRLEASAVAWLEGGLWLHHALAISEDDGARDVLTLIAPCACGSGYFDIQLENEEDLLEILTGLRRTGGRVPHPYDDDCGSVLDPHAPTQK</sequence>
<protein>
    <submittedName>
        <fullName evidence="2">Uncharacterized protein</fullName>
    </submittedName>
</protein>
<gene>
    <name evidence="2" type="ORF">BIV24_09085</name>
</gene>
<dbReference type="OrthoDB" id="4188492at2"/>
<dbReference type="EMBL" id="MLYP01000023">
    <property type="protein sequence ID" value="OIJ95425.1"/>
    <property type="molecule type" value="Genomic_DNA"/>
</dbReference>
<dbReference type="STRING" id="1428652.BIV24_09085"/>
<evidence type="ECO:0000313" key="3">
    <source>
        <dbReference type="Proteomes" id="UP000179935"/>
    </source>
</evidence>
<comment type="caution">
    <text evidence="2">The sequence shown here is derived from an EMBL/GenBank/DDBJ whole genome shotgun (WGS) entry which is preliminary data.</text>
</comment>
<dbReference type="Proteomes" id="UP000179935">
    <property type="component" value="Unassembled WGS sequence"/>
</dbReference>